<keyword evidence="3 12" id="KW-0813">Transport</keyword>
<evidence type="ECO:0000256" key="13">
    <source>
        <dbReference type="SAM" id="MobiDB-lite"/>
    </source>
</evidence>
<keyword evidence="4 11" id="KW-0812">Transmembrane</keyword>
<evidence type="ECO:0000256" key="10">
    <source>
        <dbReference type="ARBA" id="ARBA00023136"/>
    </source>
</evidence>
<dbReference type="InterPro" id="IPR002067">
    <property type="entry name" value="MCP"/>
</dbReference>
<keyword evidence="5" id="KW-0677">Repeat</keyword>
<dbReference type="OrthoDB" id="43906at2759"/>
<dbReference type="OMA" id="CKTRMQF"/>
<reference evidence="14 15" key="1">
    <citation type="journal article" date="2019" name="Sci. Rep.">
        <title>Nanopore sequencing improves the draft genome of the human pathogenic amoeba Naegleria fowleri.</title>
        <authorList>
            <person name="Liechti N."/>
            <person name="Schurch N."/>
            <person name="Bruggmann R."/>
            <person name="Wittwer M."/>
        </authorList>
    </citation>
    <scope>NUCLEOTIDE SEQUENCE [LARGE SCALE GENOMIC DNA]</scope>
    <source>
        <strain evidence="14 15">ATCC 30894</strain>
    </source>
</reference>
<feature type="region of interest" description="Disordered" evidence="13">
    <location>
        <begin position="1"/>
        <end position="26"/>
    </location>
</feature>
<dbReference type="Proteomes" id="UP000444721">
    <property type="component" value="Unassembled WGS sequence"/>
</dbReference>
<dbReference type="GO" id="GO:0005743">
    <property type="term" value="C:mitochondrial inner membrane"/>
    <property type="evidence" value="ECO:0007669"/>
    <property type="project" value="UniProtKB-SubCell"/>
</dbReference>
<proteinExistence type="inferred from homology"/>
<evidence type="ECO:0000256" key="5">
    <source>
        <dbReference type="ARBA" id="ARBA00022737"/>
    </source>
</evidence>
<keyword evidence="8" id="KW-1133">Transmembrane helix</keyword>
<feature type="repeat" description="Solcar" evidence="11">
    <location>
        <begin position="130"/>
        <end position="218"/>
    </location>
</feature>
<dbReference type="PRINTS" id="PR00926">
    <property type="entry name" value="MITOCARRIER"/>
</dbReference>
<dbReference type="GO" id="GO:0005313">
    <property type="term" value="F:L-glutamate transmembrane transporter activity"/>
    <property type="evidence" value="ECO:0007669"/>
    <property type="project" value="TreeGrafter"/>
</dbReference>
<evidence type="ECO:0000256" key="9">
    <source>
        <dbReference type="ARBA" id="ARBA00023128"/>
    </source>
</evidence>
<dbReference type="GO" id="GO:0015183">
    <property type="term" value="F:L-aspartate transmembrane transporter activity"/>
    <property type="evidence" value="ECO:0007669"/>
    <property type="project" value="TreeGrafter"/>
</dbReference>
<dbReference type="PROSITE" id="PS50920">
    <property type="entry name" value="SOLCAR"/>
    <property type="match status" value="3"/>
</dbReference>
<evidence type="ECO:0000256" key="2">
    <source>
        <dbReference type="ARBA" id="ARBA00006375"/>
    </source>
</evidence>
<evidence type="ECO:0000256" key="6">
    <source>
        <dbReference type="ARBA" id="ARBA00022792"/>
    </source>
</evidence>
<protein>
    <recommendedName>
        <fullName evidence="16">Mitochondrial carrier protein</fullName>
    </recommendedName>
</protein>
<feature type="repeat" description="Solcar" evidence="11">
    <location>
        <begin position="26"/>
        <end position="116"/>
    </location>
</feature>
<dbReference type="SUPFAM" id="SSF103506">
    <property type="entry name" value="Mitochondrial carrier"/>
    <property type="match status" value="1"/>
</dbReference>
<gene>
    <name evidence="14" type="ORF">FDP41_005769</name>
</gene>
<evidence type="ECO:0000256" key="1">
    <source>
        <dbReference type="ARBA" id="ARBA00004448"/>
    </source>
</evidence>
<sequence>MSSPQQHPSDHHTKGSSSKDDHHTTTTTRNTMLAGALARCGAATIMYPVDVCKTRMQFQRRANSNFHTIYRNSFHCIYNMIKTEGFGIYRGLSLRLFYIGPGAAITFTAYEKYRQSAEKARKSGKSVFETGAIMSLIMGAAGRALESGIKTPFNIVKQHLQVEGQLAVQKNRGLVKSVKYIIETKGIRGLFVGYTVTLLRDLPFSFLYFSSYEFIKNKSQYFGIPILKDYTAVRGALAGSFASVVTLPFDVIKTRIQTQHKISADSHYSGYRDAVVKIFKHEGFAGFFRGITPRLIYTIPSTSITFYTYEFLKKWFHINTTAADRLKE</sequence>
<keyword evidence="10 11" id="KW-0472">Membrane</keyword>
<evidence type="ECO:0000313" key="15">
    <source>
        <dbReference type="Proteomes" id="UP000444721"/>
    </source>
</evidence>
<dbReference type="VEuPathDB" id="AmoebaDB:NF0101920"/>
<organism evidence="14 15">
    <name type="scientific">Naegleria fowleri</name>
    <name type="common">Brain eating amoeba</name>
    <dbReference type="NCBI Taxonomy" id="5763"/>
    <lineage>
        <taxon>Eukaryota</taxon>
        <taxon>Discoba</taxon>
        <taxon>Heterolobosea</taxon>
        <taxon>Tetramitia</taxon>
        <taxon>Eutetramitia</taxon>
        <taxon>Vahlkampfiidae</taxon>
        <taxon>Naegleria</taxon>
    </lineage>
</organism>
<dbReference type="EMBL" id="VFQX01000048">
    <property type="protein sequence ID" value="KAF0975016.1"/>
    <property type="molecule type" value="Genomic_DNA"/>
</dbReference>
<keyword evidence="7" id="KW-0106">Calcium</keyword>
<comment type="similarity">
    <text evidence="2 12">Belongs to the mitochondrial carrier (TC 2.A.29) family.</text>
</comment>
<evidence type="ECO:0000313" key="14">
    <source>
        <dbReference type="EMBL" id="KAF0975016.1"/>
    </source>
</evidence>
<dbReference type="InterPro" id="IPR051028">
    <property type="entry name" value="Mito_Solute_Carrier"/>
</dbReference>
<dbReference type="PANTHER" id="PTHR45678">
    <property type="entry name" value="MITOCHONDRIAL 2-OXODICARBOXYLATE CARRIER 1-RELATED"/>
    <property type="match status" value="1"/>
</dbReference>
<evidence type="ECO:0008006" key="16">
    <source>
        <dbReference type="Google" id="ProtNLM"/>
    </source>
</evidence>
<dbReference type="PANTHER" id="PTHR45678:SF9">
    <property type="entry name" value="CALCIUM-BINDING MITOCHONDRIAL CARRIER PROTEIN ARALAR1"/>
    <property type="match status" value="1"/>
</dbReference>
<dbReference type="VEuPathDB" id="AmoebaDB:FDP41_005769"/>
<dbReference type="GeneID" id="68112987"/>
<comment type="caution">
    <text evidence="14">The sequence shown here is derived from an EMBL/GenBank/DDBJ whole genome shotgun (WGS) entry which is preliminary data.</text>
</comment>
<dbReference type="RefSeq" id="XP_044559729.1">
    <property type="nucleotide sequence ID" value="XM_044709329.1"/>
</dbReference>
<accession>A0A6A5BJK8</accession>
<dbReference type="AlphaFoldDB" id="A0A6A5BJK8"/>
<feature type="compositionally biased region" description="Basic and acidic residues" evidence="13">
    <location>
        <begin position="8"/>
        <end position="24"/>
    </location>
</feature>
<evidence type="ECO:0000256" key="8">
    <source>
        <dbReference type="ARBA" id="ARBA00022989"/>
    </source>
</evidence>
<dbReference type="InterPro" id="IPR018108">
    <property type="entry name" value="MCP_transmembrane"/>
</dbReference>
<comment type="subcellular location">
    <subcellularLocation>
        <location evidence="1">Mitochondrion inner membrane</location>
        <topology evidence="1">Multi-pass membrane protein</topology>
    </subcellularLocation>
</comment>
<dbReference type="VEuPathDB" id="AmoebaDB:NfTy_045290"/>
<evidence type="ECO:0000256" key="3">
    <source>
        <dbReference type="ARBA" id="ARBA00022448"/>
    </source>
</evidence>
<keyword evidence="6" id="KW-0999">Mitochondrion inner membrane</keyword>
<name>A0A6A5BJK8_NAEFO</name>
<evidence type="ECO:0000256" key="4">
    <source>
        <dbReference type="ARBA" id="ARBA00022692"/>
    </source>
</evidence>
<feature type="repeat" description="Solcar" evidence="11">
    <location>
        <begin position="226"/>
        <end position="315"/>
    </location>
</feature>
<dbReference type="Gene3D" id="1.50.40.10">
    <property type="entry name" value="Mitochondrial carrier domain"/>
    <property type="match status" value="2"/>
</dbReference>
<dbReference type="GO" id="GO:0043490">
    <property type="term" value="P:malate-aspartate shuttle"/>
    <property type="evidence" value="ECO:0007669"/>
    <property type="project" value="TreeGrafter"/>
</dbReference>
<dbReference type="Pfam" id="PF00153">
    <property type="entry name" value="Mito_carr"/>
    <property type="match status" value="3"/>
</dbReference>
<evidence type="ECO:0000256" key="7">
    <source>
        <dbReference type="ARBA" id="ARBA00022837"/>
    </source>
</evidence>
<evidence type="ECO:0000256" key="12">
    <source>
        <dbReference type="RuleBase" id="RU000488"/>
    </source>
</evidence>
<keyword evidence="9" id="KW-0496">Mitochondrion</keyword>
<evidence type="ECO:0000256" key="11">
    <source>
        <dbReference type="PROSITE-ProRule" id="PRU00282"/>
    </source>
</evidence>
<keyword evidence="15" id="KW-1185">Reference proteome</keyword>
<dbReference type="InterPro" id="IPR023395">
    <property type="entry name" value="MCP_dom_sf"/>
</dbReference>